<dbReference type="AlphaFoldDB" id="A0A918EWM7"/>
<organism evidence="3 4">
    <name type="scientific">Streptomyces pilosus</name>
    <dbReference type="NCBI Taxonomy" id="28893"/>
    <lineage>
        <taxon>Bacteria</taxon>
        <taxon>Bacillati</taxon>
        <taxon>Actinomycetota</taxon>
        <taxon>Actinomycetes</taxon>
        <taxon>Kitasatosporales</taxon>
        <taxon>Streptomycetaceae</taxon>
        <taxon>Streptomyces</taxon>
    </lineage>
</organism>
<feature type="region of interest" description="Disordered" evidence="1">
    <location>
        <begin position="233"/>
        <end position="269"/>
    </location>
</feature>
<keyword evidence="2" id="KW-0472">Membrane</keyword>
<dbReference type="RefSeq" id="WP_229846730.1">
    <property type="nucleotide sequence ID" value="NZ_BMTE01000009.1"/>
</dbReference>
<evidence type="ECO:0000313" key="3">
    <source>
        <dbReference type="EMBL" id="GGQ72873.1"/>
    </source>
</evidence>
<dbReference type="EMBL" id="BMTU01000003">
    <property type="protein sequence ID" value="GGQ72873.1"/>
    <property type="molecule type" value="Genomic_DNA"/>
</dbReference>
<accession>A0A918EWM7</accession>
<comment type="caution">
    <text evidence="3">The sequence shown here is derived from an EMBL/GenBank/DDBJ whole genome shotgun (WGS) entry which is preliminary data.</text>
</comment>
<name>A0A918EWM7_9ACTN</name>
<feature type="region of interest" description="Disordered" evidence="1">
    <location>
        <begin position="1"/>
        <end position="27"/>
    </location>
</feature>
<dbReference type="Proteomes" id="UP000656732">
    <property type="component" value="Unassembled WGS sequence"/>
</dbReference>
<keyword evidence="4" id="KW-1185">Reference proteome</keyword>
<proteinExistence type="predicted"/>
<keyword evidence="2" id="KW-1133">Transmembrane helix</keyword>
<reference evidence="3" key="2">
    <citation type="submission" date="2020-09" db="EMBL/GenBank/DDBJ databases">
        <authorList>
            <person name="Sun Q."/>
            <person name="Ohkuma M."/>
        </authorList>
    </citation>
    <scope>NUCLEOTIDE SEQUENCE</scope>
    <source>
        <strain evidence="3">JCM 4403</strain>
    </source>
</reference>
<feature type="transmembrane region" description="Helical" evidence="2">
    <location>
        <begin position="454"/>
        <end position="476"/>
    </location>
</feature>
<evidence type="ECO:0000256" key="2">
    <source>
        <dbReference type="SAM" id="Phobius"/>
    </source>
</evidence>
<evidence type="ECO:0000313" key="4">
    <source>
        <dbReference type="Proteomes" id="UP000656732"/>
    </source>
</evidence>
<reference evidence="3" key="1">
    <citation type="journal article" date="2014" name="Int. J. Syst. Evol. Microbiol.">
        <title>Complete genome sequence of Corynebacterium casei LMG S-19264T (=DSM 44701T), isolated from a smear-ripened cheese.</title>
        <authorList>
            <consortium name="US DOE Joint Genome Institute (JGI-PGF)"/>
            <person name="Walter F."/>
            <person name="Albersmeier A."/>
            <person name="Kalinowski J."/>
            <person name="Ruckert C."/>
        </authorList>
    </citation>
    <scope>NUCLEOTIDE SEQUENCE</scope>
    <source>
        <strain evidence="3">JCM 4403</strain>
    </source>
</reference>
<evidence type="ECO:0000256" key="1">
    <source>
        <dbReference type="SAM" id="MobiDB-lite"/>
    </source>
</evidence>
<protein>
    <submittedName>
        <fullName evidence="3">Uncharacterized protein</fullName>
    </submittedName>
</protein>
<feature type="region of interest" description="Disordered" evidence="1">
    <location>
        <begin position="59"/>
        <end position="85"/>
    </location>
</feature>
<feature type="compositionally biased region" description="Low complexity" evidence="1">
    <location>
        <begin position="67"/>
        <end position="77"/>
    </location>
</feature>
<feature type="compositionally biased region" description="Basic and acidic residues" evidence="1">
    <location>
        <begin position="1"/>
        <end position="15"/>
    </location>
</feature>
<sequence length="483" mass="49264">MGDTVRRPGSDEGWRVRGRQGKARGRADIRRGRRLAAGGAGLAAVLVLGGAVPGQDASALGTAGKTGPAAGVTAPVGAPRPGPPGKADPGTYAFAEDARRIDGAVSTTDAVELLPGLSYRSTLPPDGKVHYRLRLDGTTNLYASATAVPPAGRDAPVTDGVKVSLRNSDGRSCDVDTASFGAGGSPHPVTAWAMREISPRNSPCDDTGTYYLTVERADPDGRNSSPDAWETELTTVSEPAPGTTGATSAPEDWNSAPPTPATGEPERRAGGAGFAVATAVGEGAWRDDIRPGQTLFYKVPVDWGQQLHVTAELGGAGMNAGGYAAAALDLDLYNPARGRVDDLGLGYGGGRKSRSLGPLPPVAHANRYSSARQVTATRFAGSYYLAAHLTAEVADDFGDGPVPLTLRVGLDGTPQDGPGYAGQPVPADVFTVTGEDREAAAEGGSAGDDAPYRVLAVGGIGTGSALLVGLGVWTLAARRRALP</sequence>
<gene>
    <name evidence="3" type="ORF">GCM10010280_18900</name>
</gene>
<keyword evidence="2" id="KW-0812">Transmembrane</keyword>